<protein>
    <submittedName>
        <fullName evidence="6">23S rRNA (Adenine(1618)-N(6))-methyltransferase RlmF</fullName>
        <ecNumber evidence="6">2.1.1.181</ecNumber>
    </submittedName>
</protein>
<evidence type="ECO:0000313" key="6">
    <source>
        <dbReference type="EMBL" id="MFD2550839.1"/>
    </source>
</evidence>
<proteinExistence type="predicted"/>
<dbReference type="PANTHER" id="PTHR13393:SF0">
    <property type="entry name" value="RNA N6-ADENOSINE-METHYLTRANSFERASE METTL16"/>
    <property type="match status" value="1"/>
</dbReference>
<evidence type="ECO:0000256" key="3">
    <source>
        <dbReference type="ARBA" id="ARBA00022603"/>
    </source>
</evidence>
<dbReference type="SUPFAM" id="SSF53335">
    <property type="entry name" value="S-adenosyl-L-methionine-dependent methyltransferases"/>
    <property type="match status" value="1"/>
</dbReference>
<dbReference type="InterPro" id="IPR029063">
    <property type="entry name" value="SAM-dependent_MTases_sf"/>
</dbReference>
<dbReference type="InterPro" id="IPR010286">
    <property type="entry name" value="METTL16/RlmF"/>
</dbReference>
<name>A0ABW5KR56_9FLAO</name>
<dbReference type="Pfam" id="PF05971">
    <property type="entry name" value="Methyltransf_10"/>
    <property type="match status" value="1"/>
</dbReference>
<comment type="caution">
    <text evidence="6">The sequence shown here is derived from an EMBL/GenBank/DDBJ whole genome shotgun (WGS) entry which is preliminary data.</text>
</comment>
<gene>
    <name evidence="6" type="primary">rlmF</name>
    <name evidence="6" type="ORF">ACFSQP_03315</name>
</gene>
<sequence>MHVKNIHNKPYNFSKLTAANPALKPYVFTNEYHKESVNFALPEAVFELNKALLMAHYGLVDYQLPVGYLCPPVPSRADYLWHLKDLITPKFNMVKGLDIGVGANAIYSILGAQLFGWQMLGVDTNEKSVQLAEHNCLLTPNVSKLVTIRLQNYPGFIFKNIIEPDNYLDFTMCNPPFHSSPEAALKGTNRKLKNLNLQAAPRLNFGGQAHELWCNGGEALFIKRMIKESVQFSNQVGWFTTLVSKAAHLPKLIKQLEKLKAEHRIINMEQGQKITRILAWRFTT</sequence>
<dbReference type="InterPro" id="IPR016909">
    <property type="entry name" value="rRNA_lsu_MeTfrase_F"/>
</dbReference>
<organism evidence="6 7">
    <name type="scientific">Bizionia sediminis</name>
    <dbReference type="NCBI Taxonomy" id="1737064"/>
    <lineage>
        <taxon>Bacteria</taxon>
        <taxon>Pseudomonadati</taxon>
        <taxon>Bacteroidota</taxon>
        <taxon>Flavobacteriia</taxon>
        <taxon>Flavobacteriales</taxon>
        <taxon>Flavobacteriaceae</taxon>
        <taxon>Bizionia</taxon>
    </lineage>
</organism>
<keyword evidence="4 6" id="KW-0808">Transferase</keyword>
<keyword evidence="5" id="KW-0949">S-adenosyl-L-methionine</keyword>
<dbReference type="Gene3D" id="3.40.50.150">
    <property type="entry name" value="Vaccinia Virus protein VP39"/>
    <property type="match status" value="1"/>
</dbReference>
<accession>A0ABW5KR56</accession>
<keyword evidence="3 6" id="KW-0489">Methyltransferase</keyword>
<dbReference type="CDD" id="cd02440">
    <property type="entry name" value="AdoMet_MTases"/>
    <property type="match status" value="1"/>
</dbReference>
<dbReference type="NCBIfam" id="NF008725">
    <property type="entry name" value="PRK11727.1"/>
    <property type="match status" value="1"/>
</dbReference>
<keyword evidence="7" id="KW-1185">Reference proteome</keyword>
<dbReference type="PIRSF" id="PIRSF029038">
    <property type="entry name" value="Mtase_YbiN_prd"/>
    <property type="match status" value="1"/>
</dbReference>
<evidence type="ECO:0000256" key="5">
    <source>
        <dbReference type="ARBA" id="ARBA00022691"/>
    </source>
</evidence>
<dbReference type="EC" id="2.1.1.181" evidence="6"/>
<keyword evidence="1" id="KW-0963">Cytoplasm</keyword>
<evidence type="ECO:0000256" key="4">
    <source>
        <dbReference type="ARBA" id="ARBA00022679"/>
    </source>
</evidence>
<evidence type="ECO:0000256" key="1">
    <source>
        <dbReference type="ARBA" id="ARBA00022490"/>
    </source>
</evidence>
<keyword evidence="2" id="KW-0698">rRNA processing</keyword>
<dbReference type="Proteomes" id="UP001597472">
    <property type="component" value="Unassembled WGS sequence"/>
</dbReference>
<dbReference type="PANTHER" id="PTHR13393">
    <property type="entry name" value="SAM-DEPENDENT METHYLTRANSFERASE"/>
    <property type="match status" value="1"/>
</dbReference>
<evidence type="ECO:0000313" key="7">
    <source>
        <dbReference type="Proteomes" id="UP001597472"/>
    </source>
</evidence>
<reference evidence="7" key="1">
    <citation type="journal article" date="2019" name="Int. J. Syst. Evol. Microbiol.">
        <title>The Global Catalogue of Microorganisms (GCM) 10K type strain sequencing project: providing services to taxonomists for standard genome sequencing and annotation.</title>
        <authorList>
            <consortium name="The Broad Institute Genomics Platform"/>
            <consortium name="The Broad Institute Genome Sequencing Center for Infectious Disease"/>
            <person name="Wu L."/>
            <person name="Ma J."/>
        </authorList>
    </citation>
    <scope>NUCLEOTIDE SEQUENCE [LARGE SCALE GENOMIC DNA]</scope>
    <source>
        <strain evidence="7">KCTC 42587</strain>
    </source>
</reference>
<dbReference type="EMBL" id="JBHULS010000001">
    <property type="protein sequence ID" value="MFD2550839.1"/>
    <property type="molecule type" value="Genomic_DNA"/>
</dbReference>
<dbReference type="GO" id="GO:0052907">
    <property type="term" value="F:23S rRNA (adenine(1618)-N(6))-methyltransferase activity"/>
    <property type="evidence" value="ECO:0007669"/>
    <property type="project" value="UniProtKB-EC"/>
</dbReference>
<evidence type="ECO:0000256" key="2">
    <source>
        <dbReference type="ARBA" id="ARBA00022552"/>
    </source>
</evidence>
<dbReference type="RefSeq" id="WP_376891748.1">
    <property type="nucleotide sequence ID" value="NZ_JBHULS010000001.1"/>
</dbReference>